<dbReference type="RefSeq" id="WP_094486500.1">
    <property type="nucleotide sequence ID" value="NZ_NOXX01000200.1"/>
</dbReference>
<dbReference type="Gene3D" id="3.30.559.10">
    <property type="entry name" value="Chloramphenicol acetyltransferase-like domain"/>
    <property type="match status" value="1"/>
</dbReference>
<dbReference type="InterPro" id="IPR023213">
    <property type="entry name" value="CAT-like_dom_sf"/>
</dbReference>
<dbReference type="OrthoDB" id="9801766at2"/>
<name>A0A255ZQ73_9FLAO</name>
<proteinExistence type="predicted"/>
<dbReference type="EMBL" id="NOXX01000200">
    <property type="protein sequence ID" value="OYQ43658.1"/>
    <property type="molecule type" value="Genomic_DNA"/>
</dbReference>
<comment type="caution">
    <text evidence="1">The sequence shown here is derived from an EMBL/GenBank/DDBJ whole genome shotgun (WGS) entry which is preliminary data.</text>
</comment>
<gene>
    <name evidence="1" type="ORF">CHX27_09290</name>
</gene>
<dbReference type="SMART" id="SM01059">
    <property type="entry name" value="CAT"/>
    <property type="match status" value="1"/>
</dbReference>
<dbReference type="Pfam" id="PF00302">
    <property type="entry name" value="CAT"/>
    <property type="match status" value="1"/>
</dbReference>
<accession>A0A255ZQ73</accession>
<dbReference type="PANTHER" id="PTHR38474:SF1">
    <property type="entry name" value="SLR0299 PROTEIN"/>
    <property type="match status" value="1"/>
</dbReference>
<protein>
    <recommendedName>
        <fullName evidence="3">Chloramphenicol acetyltransferase</fullName>
    </recommendedName>
</protein>
<dbReference type="PANTHER" id="PTHR38474">
    <property type="entry name" value="SLR0299 PROTEIN"/>
    <property type="match status" value="1"/>
</dbReference>
<dbReference type="InterPro" id="IPR001707">
    <property type="entry name" value="Cmp_AcTrfase"/>
</dbReference>
<reference evidence="1 2" key="1">
    <citation type="submission" date="2017-07" db="EMBL/GenBank/DDBJ databases">
        <title>Flavobacterium cyanobacteriorum sp. nov., isolated from cyanobacterial aggregates in a eutrophic lake.</title>
        <authorList>
            <person name="Cai H."/>
        </authorList>
    </citation>
    <scope>NUCLEOTIDE SEQUENCE [LARGE SCALE GENOMIC DNA]</scope>
    <source>
        <strain evidence="1 2">TH167</strain>
    </source>
</reference>
<keyword evidence="2" id="KW-1185">Reference proteome</keyword>
<organism evidence="1 2">
    <name type="scientific">Flavobacterium aurantiibacter</name>
    <dbReference type="NCBI Taxonomy" id="2023067"/>
    <lineage>
        <taxon>Bacteria</taxon>
        <taxon>Pseudomonadati</taxon>
        <taxon>Bacteroidota</taxon>
        <taxon>Flavobacteriia</taxon>
        <taxon>Flavobacteriales</taxon>
        <taxon>Flavobacteriaceae</taxon>
        <taxon>Flavobacterium</taxon>
    </lineage>
</organism>
<dbReference type="AlphaFoldDB" id="A0A255ZQ73"/>
<dbReference type="GO" id="GO:0008811">
    <property type="term" value="F:chloramphenicol O-acetyltransferase activity"/>
    <property type="evidence" value="ECO:0007669"/>
    <property type="project" value="InterPro"/>
</dbReference>
<evidence type="ECO:0008006" key="3">
    <source>
        <dbReference type="Google" id="ProtNLM"/>
    </source>
</evidence>
<evidence type="ECO:0000313" key="2">
    <source>
        <dbReference type="Proteomes" id="UP000216035"/>
    </source>
</evidence>
<dbReference type="Proteomes" id="UP000216035">
    <property type="component" value="Unassembled WGS sequence"/>
</dbReference>
<evidence type="ECO:0000313" key="1">
    <source>
        <dbReference type="EMBL" id="OYQ43658.1"/>
    </source>
</evidence>
<sequence>MKQQIDLENWNRKAHFHFFKTFEEPFFGVTAVVDIQNALRFAKEQNQSLFCTYLYCCLKAISEVSALNLRIEDSEVYQYPYSHASATILRPDGTFGFSYIPFYSDFLTFTVAAKQEIVRVQNTSGLFTRTFDEANLIHISTFPNLHFLALSHARKFSISDSCPKITFGKFEKTDNKIAMPVAVHVHHALADGRDVEHFFVAFQKNLNEL</sequence>
<dbReference type="SUPFAM" id="SSF52777">
    <property type="entry name" value="CoA-dependent acyltransferases"/>
    <property type="match status" value="1"/>
</dbReference>